<organism evidence="2 3">
    <name type="scientific">Kitasatospora misakiensis</name>
    <dbReference type="NCBI Taxonomy" id="67330"/>
    <lineage>
        <taxon>Bacteria</taxon>
        <taxon>Bacillati</taxon>
        <taxon>Actinomycetota</taxon>
        <taxon>Actinomycetes</taxon>
        <taxon>Kitasatosporales</taxon>
        <taxon>Streptomycetaceae</taxon>
        <taxon>Kitasatospora</taxon>
    </lineage>
</organism>
<feature type="chain" id="PRO_5047500930" evidence="1">
    <location>
        <begin position="29"/>
        <end position="88"/>
    </location>
</feature>
<gene>
    <name evidence="2" type="ORF">ACFP3U_10915</name>
</gene>
<comment type="caution">
    <text evidence="2">The sequence shown here is derived from an EMBL/GenBank/DDBJ whole genome shotgun (WGS) entry which is preliminary data.</text>
</comment>
<name>A0ABW0X2Q7_9ACTN</name>
<keyword evidence="1" id="KW-0732">Signal</keyword>
<sequence length="88" mass="8440">MKSKLGKIALTAVGALALAGLAAPAASAHVGLAGGAEFIASAHPVFAAGEWGGIAHTSHILTGAHGWGAATSTDVVGGEEGFAHIGGW</sequence>
<dbReference type="RefSeq" id="WP_380225147.1">
    <property type="nucleotide sequence ID" value="NZ_JBHSOF010000010.1"/>
</dbReference>
<keyword evidence="3" id="KW-1185">Reference proteome</keyword>
<dbReference type="EMBL" id="JBHSOF010000010">
    <property type="protein sequence ID" value="MFC5663489.1"/>
    <property type="molecule type" value="Genomic_DNA"/>
</dbReference>
<protein>
    <submittedName>
        <fullName evidence="2">Uncharacterized protein</fullName>
    </submittedName>
</protein>
<reference evidence="3" key="1">
    <citation type="journal article" date="2019" name="Int. J. Syst. Evol. Microbiol.">
        <title>The Global Catalogue of Microorganisms (GCM) 10K type strain sequencing project: providing services to taxonomists for standard genome sequencing and annotation.</title>
        <authorList>
            <consortium name="The Broad Institute Genomics Platform"/>
            <consortium name="The Broad Institute Genome Sequencing Center for Infectious Disease"/>
            <person name="Wu L."/>
            <person name="Ma J."/>
        </authorList>
    </citation>
    <scope>NUCLEOTIDE SEQUENCE [LARGE SCALE GENOMIC DNA]</scope>
    <source>
        <strain evidence="3">CGMCC 4.1437</strain>
    </source>
</reference>
<feature type="signal peptide" evidence="1">
    <location>
        <begin position="1"/>
        <end position="28"/>
    </location>
</feature>
<accession>A0ABW0X2Q7</accession>
<dbReference type="Proteomes" id="UP001595975">
    <property type="component" value="Unassembled WGS sequence"/>
</dbReference>
<evidence type="ECO:0000313" key="3">
    <source>
        <dbReference type="Proteomes" id="UP001595975"/>
    </source>
</evidence>
<proteinExistence type="predicted"/>
<evidence type="ECO:0000313" key="2">
    <source>
        <dbReference type="EMBL" id="MFC5663489.1"/>
    </source>
</evidence>
<evidence type="ECO:0000256" key="1">
    <source>
        <dbReference type="SAM" id="SignalP"/>
    </source>
</evidence>